<dbReference type="InterPro" id="IPR016032">
    <property type="entry name" value="Sig_transdc_resp-reg_C-effctor"/>
</dbReference>
<dbReference type="RefSeq" id="WP_200787193.1">
    <property type="nucleotide sequence ID" value="NZ_JAEDAO010000001.1"/>
</dbReference>
<dbReference type="GO" id="GO:0006355">
    <property type="term" value="P:regulation of DNA-templated transcription"/>
    <property type="evidence" value="ECO:0007669"/>
    <property type="project" value="InterPro"/>
</dbReference>
<dbReference type="InterPro" id="IPR000792">
    <property type="entry name" value="Tscrpt_reg_LuxR_C"/>
</dbReference>
<protein>
    <submittedName>
        <fullName evidence="5">Helix-turn-helix transcriptional regulator</fullName>
    </submittedName>
</protein>
<evidence type="ECO:0000259" key="4">
    <source>
        <dbReference type="PROSITE" id="PS50043"/>
    </source>
</evidence>
<dbReference type="PROSITE" id="PS00622">
    <property type="entry name" value="HTH_LUXR_1"/>
    <property type="match status" value="1"/>
</dbReference>
<reference evidence="5" key="1">
    <citation type="submission" date="2020-12" db="EMBL/GenBank/DDBJ databases">
        <title>Ramlibacter sp. nov., isolated from a freshwater alga, Cryptomonas.</title>
        <authorList>
            <person name="Kim H.M."/>
            <person name="Jeon C.O."/>
        </authorList>
    </citation>
    <scope>NUCLEOTIDE SEQUENCE</scope>
    <source>
        <strain evidence="5">CrO1</strain>
    </source>
</reference>
<organism evidence="5 6">
    <name type="scientific">Ramlibacter algicola</name>
    <dbReference type="NCBI Taxonomy" id="2795217"/>
    <lineage>
        <taxon>Bacteria</taxon>
        <taxon>Pseudomonadati</taxon>
        <taxon>Pseudomonadota</taxon>
        <taxon>Betaproteobacteria</taxon>
        <taxon>Burkholderiales</taxon>
        <taxon>Comamonadaceae</taxon>
        <taxon>Ramlibacter</taxon>
    </lineage>
</organism>
<dbReference type="SMART" id="SM00421">
    <property type="entry name" value="HTH_LUXR"/>
    <property type="match status" value="1"/>
</dbReference>
<dbReference type="Pfam" id="PF00196">
    <property type="entry name" value="GerE"/>
    <property type="match status" value="1"/>
</dbReference>
<dbReference type="InterPro" id="IPR017470">
    <property type="entry name" value="Tscrpt_reg_EpsA"/>
</dbReference>
<feature type="domain" description="HTH luxR-type" evidence="4">
    <location>
        <begin position="194"/>
        <end position="259"/>
    </location>
</feature>
<keyword evidence="1" id="KW-0805">Transcription regulation</keyword>
<accession>A0A934UQX4</accession>
<dbReference type="CDD" id="cd06170">
    <property type="entry name" value="LuxR_C_like"/>
    <property type="match status" value="1"/>
</dbReference>
<evidence type="ECO:0000313" key="6">
    <source>
        <dbReference type="Proteomes" id="UP000617041"/>
    </source>
</evidence>
<dbReference type="GO" id="GO:0003677">
    <property type="term" value="F:DNA binding"/>
    <property type="evidence" value="ECO:0007669"/>
    <property type="project" value="UniProtKB-KW"/>
</dbReference>
<evidence type="ECO:0000313" key="5">
    <source>
        <dbReference type="EMBL" id="MBK0392246.1"/>
    </source>
</evidence>
<dbReference type="PRINTS" id="PR00038">
    <property type="entry name" value="HTHLUXR"/>
</dbReference>
<dbReference type="AlphaFoldDB" id="A0A934UQX4"/>
<proteinExistence type="predicted"/>
<dbReference type="PANTHER" id="PTHR44688:SF16">
    <property type="entry name" value="DNA-BINDING TRANSCRIPTIONAL ACTIVATOR DEVR_DOSR"/>
    <property type="match status" value="1"/>
</dbReference>
<evidence type="ECO:0000256" key="3">
    <source>
        <dbReference type="ARBA" id="ARBA00023163"/>
    </source>
</evidence>
<gene>
    <name evidence="5" type="ORF">I8E28_06570</name>
</gene>
<dbReference type="Gene3D" id="1.10.10.10">
    <property type="entry name" value="Winged helix-like DNA-binding domain superfamily/Winged helix DNA-binding domain"/>
    <property type="match status" value="1"/>
</dbReference>
<dbReference type="EMBL" id="JAEDAO010000001">
    <property type="protein sequence ID" value="MBK0392246.1"/>
    <property type="molecule type" value="Genomic_DNA"/>
</dbReference>
<dbReference type="PANTHER" id="PTHR44688">
    <property type="entry name" value="DNA-BINDING TRANSCRIPTIONAL ACTIVATOR DEVR_DOSR"/>
    <property type="match status" value="1"/>
</dbReference>
<evidence type="ECO:0000256" key="2">
    <source>
        <dbReference type="ARBA" id="ARBA00023125"/>
    </source>
</evidence>
<keyword evidence="3" id="KW-0804">Transcription</keyword>
<sequence length="262" mass="28519">MSTSLALPDVDPVQFLKIAGMGAQLRTHADLWRWLQGEVQQWLPHQIMVVGWGDFRNGELQYDIISSLPGLRTHLCPPARIAPLVGYFRDCWVAAQSQPCQLDISGCGQLLGEAGQGWAPSPGVPGMHTALVHGVGDVRLGGERVFAALTSGVAPQGGAGALKLLVPFIDSALRRMPPAPMRQPGAERCQVEQLVVRLGQLSERERQIMVWVAMGKTNPEIGCILHISEFTVKNHMKSIFSKLDVSNRAQAVAKLTRMATYA</sequence>
<dbReference type="PROSITE" id="PS50043">
    <property type="entry name" value="HTH_LUXR_2"/>
    <property type="match status" value="1"/>
</dbReference>
<keyword evidence="6" id="KW-1185">Reference proteome</keyword>
<keyword evidence="2" id="KW-0238">DNA-binding</keyword>
<evidence type="ECO:0000256" key="1">
    <source>
        <dbReference type="ARBA" id="ARBA00023015"/>
    </source>
</evidence>
<name>A0A934UQX4_9BURK</name>
<dbReference type="NCBIfam" id="TIGR03020">
    <property type="entry name" value="EpsA"/>
    <property type="match status" value="1"/>
</dbReference>
<dbReference type="Proteomes" id="UP000617041">
    <property type="component" value="Unassembled WGS sequence"/>
</dbReference>
<dbReference type="SUPFAM" id="SSF46894">
    <property type="entry name" value="C-terminal effector domain of the bipartite response regulators"/>
    <property type="match status" value="1"/>
</dbReference>
<dbReference type="InterPro" id="IPR036388">
    <property type="entry name" value="WH-like_DNA-bd_sf"/>
</dbReference>
<comment type="caution">
    <text evidence="5">The sequence shown here is derived from an EMBL/GenBank/DDBJ whole genome shotgun (WGS) entry which is preliminary data.</text>
</comment>